<dbReference type="GO" id="GO:0005634">
    <property type="term" value="C:nucleus"/>
    <property type="evidence" value="ECO:0007669"/>
    <property type="project" value="EnsemblFungi"/>
</dbReference>
<keyword evidence="2 4" id="KW-0808">Transferase</keyword>
<dbReference type="OrthoDB" id="1368803at2759"/>
<dbReference type="InterPro" id="IPR035248">
    <property type="entry name" value="PRMT5_C"/>
</dbReference>
<dbReference type="InterPro" id="IPR035247">
    <property type="entry name" value="PRMT5_TIM"/>
</dbReference>
<dbReference type="Gene3D" id="3.20.20.150">
    <property type="entry name" value="Divalent-metal-dependent TIM barrel enzymes"/>
    <property type="match status" value="1"/>
</dbReference>
<keyword evidence="12" id="KW-1185">Reference proteome</keyword>
<dbReference type="Pfam" id="PF17286">
    <property type="entry name" value="PRMT5_C"/>
    <property type="match status" value="1"/>
</dbReference>
<dbReference type="GO" id="GO:2000100">
    <property type="term" value="P:regulation of establishment or maintenance of bipolar cell polarity regulating cell shape"/>
    <property type="evidence" value="ECO:0007669"/>
    <property type="project" value="EnsemblFungi"/>
</dbReference>
<dbReference type="PROSITE" id="PS51678">
    <property type="entry name" value="SAM_MT_PRMT"/>
    <property type="match status" value="1"/>
</dbReference>
<proteinExistence type="inferred from homology"/>
<dbReference type="EMBL" id="LXFE01000316">
    <property type="protein sequence ID" value="OLL25799.1"/>
    <property type="molecule type" value="Genomic_DNA"/>
</dbReference>
<gene>
    <name evidence="11" type="ORF">NEOLI_003894</name>
</gene>
<dbReference type="STRING" id="1198029.A0A1U7LT44"/>
<dbReference type="GO" id="GO:0032259">
    <property type="term" value="P:methylation"/>
    <property type="evidence" value="ECO:0007669"/>
    <property type="project" value="UniProtKB-KW"/>
</dbReference>
<keyword evidence="1 4" id="KW-0489">Methyltransferase</keyword>
<protein>
    <recommendedName>
        <fullName evidence="4">Protein arginine N-methyltransferase</fullName>
    </recommendedName>
</protein>
<dbReference type="GO" id="GO:0061246">
    <property type="term" value="P:establishment or maintenance of bipolar cell polarity regulating cell shape"/>
    <property type="evidence" value="ECO:0007669"/>
    <property type="project" value="EnsemblFungi"/>
</dbReference>
<feature type="active site" description="Proton donor/acceptor" evidence="5">
    <location>
        <position position="433"/>
    </location>
</feature>
<dbReference type="GO" id="GO:0071470">
    <property type="term" value="P:cellular response to osmotic stress"/>
    <property type="evidence" value="ECO:0007669"/>
    <property type="project" value="EnsemblFungi"/>
</dbReference>
<feature type="binding site" evidence="6">
    <location>
        <position position="381"/>
    </location>
    <ligand>
        <name>S-adenosyl-L-methionine</name>
        <dbReference type="ChEBI" id="CHEBI:59789"/>
    </ligand>
</feature>
<dbReference type="InterPro" id="IPR007857">
    <property type="entry name" value="Arg_MeTrfase_PRMT5"/>
</dbReference>
<dbReference type="InterPro" id="IPR025799">
    <property type="entry name" value="Arg_MeTrfase"/>
</dbReference>
<dbReference type="CDD" id="cd02440">
    <property type="entry name" value="AdoMet_MTases"/>
    <property type="match status" value="1"/>
</dbReference>
<evidence type="ECO:0000256" key="6">
    <source>
        <dbReference type="PIRSR" id="PIRSR015894-2"/>
    </source>
</evidence>
<evidence type="ECO:0000256" key="5">
    <source>
        <dbReference type="PIRSR" id="PIRSR015894-1"/>
    </source>
</evidence>
<evidence type="ECO:0000256" key="1">
    <source>
        <dbReference type="ARBA" id="ARBA00022603"/>
    </source>
</evidence>
<evidence type="ECO:0000256" key="7">
    <source>
        <dbReference type="PIRSR" id="PIRSR015894-3"/>
    </source>
</evidence>
<dbReference type="GO" id="GO:0005829">
    <property type="term" value="C:cytosol"/>
    <property type="evidence" value="ECO:0007669"/>
    <property type="project" value="TreeGrafter"/>
</dbReference>
<reference evidence="11 12" key="1">
    <citation type="submission" date="2016-04" db="EMBL/GenBank/DDBJ databases">
        <title>Evolutionary innovation and constraint leading to complex multicellularity in the Ascomycota.</title>
        <authorList>
            <person name="Cisse O."/>
            <person name="Nguyen A."/>
            <person name="Hewitt D.A."/>
            <person name="Jedd G."/>
            <person name="Stajich J.E."/>
        </authorList>
    </citation>
    <scope>NUCLEOTIDE SEQUENCE [LARGE SCALE GENOMIC DNA]</scope>
    <source>
        <strain evidence="11 12">DAH-3</strain>
    </source>
</reference>
<feature type="binding site" evidence="6">
    <location>
        <position position="318"/>
    </location>
    <ligand>
        <name>S-adenosyl-L-methionine</name>
        <dbReference type="ChEBI" id="CHEBI:59789"/>
    </ligand>
</feature>
<evidence type="ECO:0000259" key="8">
    <source>
        <dbReference type="Pfam" id="PF05185"/>
    </source>
</evidence>
<dbReference type="OMA" id="IKYAWYE"/>
<comment type="caution">
    <text evidence="11">The sequence shown here is derived from an EMBL/GenBank/DDBJ whole genome shotgun (WGS) entry which is preliminary data.</text>
</comment>
<evidence type="ECO:0000259" key="10">
    <source>
        <dbReference type="Pfam" id="PF17286"/>
    </source>
</evidence>
<dbReference type="GO" id="GO:1990463">
    <property type="term" value="C:lateral cortical node"/>
    <property type="evidence" value="ECO:0007669"/>
    <property type="project" value="EnsemblFungi"/>
</dbReference>
<feature type="domain" description="PRMT5 arginine-N-methyltransferase" evidence="8">
    <location>
        <begin position="291"/>
        <end position="454"/>
    </location>
</feature>
<accession>A0A1U7LT44</accession>
<dbReference type="Pfam" id="PF05185">
    <property type="entry name" value="PRMT5"/>
    <property type="match status" value="1"/>
</dbReference>
<dbReference type="GO" id="GO:0051286">
    <property type="term" value="C:cell tip"/>
    <property type="evidence" value="ECO:0007669"/>
    <property type="project" value="EnsemblFungi"/>
</dbReference>
<evidence type="ECO:0000256" key="2">
    <source>
        <dbReference type="ARBA" id="ARBA00022679"/>
    </source>
</evidence>
<comment type="similarity">
    <text evidence="4">Belongs to the class I-like SAM-binding methyltransferase superfamily.</text>
</comment>
<feature type="domain" description="PRMT5 TIM barrel" evidence="9">
    <location>
        <begin position="32"/>
        <end position="283"/>
    </location>
</feature>
<dbReference type="PANTHER" id="PTHR10738">
    <property type="entry name" value="PROTEIN ARGININE N-METHYLTRANSFERASE 5"/>
    <property type="match status" value="1"/>
</dbReference>
<feature type="active site" description="Proton donor/acceptor" evidence="5">
    <location>
        <position position="424"/>
    </location>
</feature>
<dbReference type="GO" id="GO:0071521">
    <property type="term" value="C:Cdc42 GTPase complex"/>
    <property type="evidence" value="ECO:0007669"/>
    <property type="project" value="EnsemblFungi"/>
</dbReference>
<feature type="site" description="Critical for specifying symmetric addition of methyl groups" evidence="7">
    <location>
        <position position="321"/>
    </location>
</feature>
<dbReference type="Proteomes" id="UP000186594">
    <property type="component" value="Unassembled WGS sequence"/>
</dbReference>
<dbReference type="GO" id="GO:0006355">
    <property type="term" value="P:regulation of DNA-templated transcription"/>
    <property type="evidence" value="ECO:0007669"/>
    <property type="project" value="TreeGrafter"/>
</dbReference>
<evidence type="ECO:0000313" key="12">
    <source>
        <dbReference type="Proteomes" id="UP000186594"/>
    </source>
</evidence>
<keyword evidence="3 4" id="KW-0949">S-adenosyl-L-methionine</keyword>
<evidence type="ECO:0000256" key="4">
    <source>
        <dbReference type="PIRNR" id="PIRNR015894"/>
    </source>
</evidence>
<evidence type="ECO:0000313" key="11">
    <source>
        <dbReference type="EMBL" id="OLL25799.1"/>
    </source>
</evidence>
<dbReference type="GO" id="GO:1903359">
    <property type="term" value="P:lateral cortical node assembly"/>
    <property type="evidence" value="ECO:0007669"/>
    <property type="project" value="EnsemblFungi"/>
</dbReference>
<dbReference type="AlphaFoldDB" id="A0A1U7LT44"/>
<dbReference type="Pfam" id="PF17285">
    <property type="entry name" value="PRMT5_TIM"/>
    <property type="match status" value="1"/>
</dbReference>
<dbReference type="SUPFAM" id="SSF53335">
    <property type="entry name" value="S-adenosyl-L-methionine-dependent methyltransferases"/>
    <property type="match status" value="1"/>
</dbReference>
<dbReference type="InterPro" id="IPR029063">
    <property type="entry name" value="SAM-dependent_MTases_sf"/>
</dbReference>
<name>A0A1U7LT44_NEOID</name>
<dbReference type="InterPro" id="IPR035075">
    <property type="entry name" value="PRMT5"/>
</dbReference>
<evidence type="ECO:0000259" key="9">
    <source>
        <dbReference type="Pfam" id="PF17285"/>
    </source>
</evidence>
<sequence length="650" mass="72951">MADRPPARIGYLGSQQDQTNIENLLAQSVTDGYDFVVLPLSKPRLRERIQQQISASAISRLPQASATQLLDSDVNITTLGAATRAWIEPDSKDDLAASISKEILHREIEYASYCGIPHIILPAPKRRHRIVQYAQALKSALGCSTHAQVSVHLPISEEDFQSSPTLEKTIQSDPLSLWEVWNTIRSVCDYHPRLSVALQIPPRLPVNPVVLNRWFTEPIKALVISSNTFLSNAKGFPVLSKTHQLMITRFMALNPFVILQDTDTLERNGGKLSYLQYIRYLHRSIPPSTATERFTAGYQDFLQTPLQPLMDNLESMTYEVFEKDPVKYSLYEKAIHKALSARPKNGLVIVAVVGAGRGPLVTCTLRAARELGRTIELFAIEKNPNAFVTLQRRKAEEWGERVQLVRSDIRSWDPPILVDILISELLGSFGDNELSPECIDGAQRVLNPDRGISIPASYTAHITPIMTPKLYANISKYTAPSPYDTPYVVLLTAFDSLSNETAQIWEFQHPNLSIVPENLKDNVHNRRSGKASFHVGDAGVVHGIAGYFEAVLYGDIELSIRPNSIDKKNKDMISWFPIFFPLKTPIYVPQNCDIQVMFWRETDGRKVWYEWIVEVFMNVTGSDGFMTGRKIKISMSDLHNAGGKGSHIGM</sequence>
<dbReference type="PANTHER" id="PTHR10738:SF0">
    <property type="entry name" value="PROTEIN ARGININE N-METHYLTRANSFERASE 5"/>
    <property type="match status" value="1"/>
</dbReference>
<evidence type="ECO:0000256" key="3">
    <source>
        <dbReference type="ARBA" id="ARBA00022691"/>
    </source>
</evidence>
<dbReference type="GO" id="GO:0016274">
    <property type="term" value="F:protein-arginine N-methyltransferase activity"/>
    <property type="evidence" value="ECO:0007669"/>
    <property type="project" value="InterPro"/>
</dbReference>
<dbReference type="Gene3D" id="2.70.160.11">
    <property type="entry name" value="Hnrnp arginine n-methyltransferase1"/>
    <property type="match status" value="1"/>
</dbReference>
<dbReference type="Gene3D" id="3.40.50.150">
    <property type="entry name" value="Vaccinia Virus protein VP39"/>
    <property type="match status" value="1"/>
</dbReference>
<dbReference type="GO" id="GO:1903360">
    <property type="term" value="P:protein localization to lateral cortical node"/>
    <property type="evidence" value="ECO:0007669"/>
    <property type="project" value="EnsemblFungi"/>
</dbReference>
<dbReference type="PIRSF" id="PIRSF015894">
    <property type="entry name" value="Skb1_MeTrfase"/>
    <property type="match status" value="1"/>
</dbReference>
<organism evidence="11 12">
    <name type="scientific">Neolecta irregularis (strain DAH-3)</name>
    <dbReference type="NCBI Taxonomy" id="1198029"/>
    <lineage>
        <taxon>Eukaryota</taxon>
        <taxon>Fungi</taxon>
        <taxon>Dikarya</taxon>
        <taxon>Ascomycota</taxon>
        <taxon>Taphrinomycotina</taxon>
        <taxon>Neolectales</taxon>
        <taxon>Neolectaceae</taxon>
        <taxon>Neolecta</taxon>
    </lineage>
</organism>
<feature type="domain" description="PRMT5 oligomerisation" evidence="10">
    <location>
        <begin position="457"/>
        <end position="646"/>
    </location>
</feature>
<feature type="binding site" evidence="6">
    <location>
        <begin position="327"/>
        <end position="328"/>
    </location>
    <ligand>
        <name>S-adenosyl-L-methionine</name>
        <dbReference type="ChEBI" id="CHEBI:59789"/>
    </ligand>
</feature>